<dbReference type="SUPFAM" id="SSF52151">
    <property type="entry name" value="FabD/lysophospholipase-like"/>
    <property type="match status" value="1"/>
</dbReference>
<dbReference type="EMBL" id="CAJZAI010000003">
    <property type="protein sequence ID" value="CAG9170171.1"/>
    <property type="molecule type" value="Genomic_DNA"/>
</dbReference>
<evidence type="ECO:0000313" key="4">
    <source>
        <dbReference type="EMBL" id="CAG9170171.1"/>
    </source>
</evidence>
<gene>
    <name evidence="4" type="primary">eryA</name>
    <name evidence="4" type="ORF">LMG23992_01495</name>
</gene>
<organism evidence="4 5">
    <name type="scientific">Cupriavidus laharis</name>
    <dbReference type="NCBI Taxonomy" id="151654"/>
    <lineage>
        <taxon>Bacteria</taxon>
        <taxon>Pseudomonadati</taxon>
        <taxon>Pseudomonadota</taxon>
        <taxon>Betaproteobacteria</taxon>
        <taxon>Burkholderiales</taxon>
        <taxon>Burkholderiaceae</taxon>
        <taxon>Cupriavidus</taxon>
    </lineage>
</organism>
<dbReference type="PANTHER" id="PTHR43775">
    <property type="entry name" value="FATTY ACID SYNTHASE"/>
    <property type="match status" value="1"/>
</dbReference>
<evidence type="ECO:0000256" key="1">
    <source>
        <dbReference type="ARBA" id="ARBA00022450"/>
    </source>
</evidence>
<evidence type="ECO:0000313" key="5">
    <source>
        <dbReference type="Proteomes" id="UP000727654"/>
    </source>
</evidence>
<dbReference type="Pfam" id="PF00698">
    <property type="entry name" value="Acyl_transf_1"/>
    <property type="match status" value="1"/>
</dbReference>
<dbReference type="InterPro" id="IPR050091">
    <property type="entry name" value="PKS_NRPS_Biosynth_Enz"/>
</dbReference>
<keyword evidence="5" id="KW-1185">Reference proteome</keyword>
<reference evidence="4 5" key="1">
    <citation type="submission" date="2021-08" db="EMBL/GenBank/DDBJ databases">
        <authorList>
            <person name="Peeters C."/>
        </authorList>
    </citation>
    <scope>NUCLEOTIDE SEQUENCE [LARGE SCALE GENOMIC DNA]</scope>
    <source>
        <strain evidence="4 5">LMG 23992</strain>
    </source>
</reference>
<protein>
    <submittedName>
        <fullName evidence="4">6-deoxyerythronolide-B synthase EryA1, modules 1 and 2</fullName>
        <ecNumber evidence="4">2.3.1.94</ecNumber>
    </submittedName>
</protein>
<dbReference type="Gene3D" id="3.40.366.10">
    <property type="entry name" value="Malonyl-Coenzyme A Acyl Carrier Protein, domain 2"/>
    <property type="match status" value="1"/>
</dbReference>
<feature type="domain" description="Malonyl-CoA:ACP transacylase (MAT)" evidence="3">
    <location>
        <begin position="19"/>
        <end position="293"/>
    </location>
</feature>
<dbReference type="RefSeq" id="WP_224079161.1">
    <property type="nucleotide sequence ID" value="NZ_CAJZAI010000003.1"/>
</dbReference>
<comment type="caution">
    <text evidence="4">The sequence shown here is derived from an EMBL/GenBank/DDBJ whole genome shotgun (WGS) entry which is preliminary data.</text>
</comment>
<keyword evidence="4" id="KW-0808">Transferase</keyword>
<dbReference type="InterPro" id="IPR014043">
    <property type="entry name" value="Acyl_transferase_dom"/>
</dbReference>
<evidence type="ECO:0000256" key="2">
    <source>
        <dbReference type="ARBA" id="ARBA00022553"/>
    </source>
</evidence>
<dbReference type="EC" id="2.3.1.94" evidence="4"/>
<proteinExistence type="predicted"/>
<name>A0ABN7YDH1_9BURK</name>
<evidence type="ECO:0000259" key="3">
    <source>
        <dbReference type="SMART" id="SM00827"/>
    </source>
</evidence>
<keyword evidence="2" id="KW-0597">Phosphoprotein</keyword>
<dbReference type="InterPro" id="IPR016036">
    <property type="entry name" value="Malonyl_transacylase_ACP-bd"/>
</dbReference>
<keyword evidence="1" id="KW-0596">Phosphopantetheine</keyword>
<dbReference type="Proteomes" id="UP000727654">
    <property type="component" value="Unassembled WGS sequence"/>
</dbReference>
<dbReference type="InterPro" id="IPR001227">
    <property type="entry name" value="Ac_transferase_dom_sf"/>
</dbReference>
<dbReference type="InterPro" id="IPR016035">
    <property type="entry name" value="Acyl_Trfase/lysoPLipase"/>
</dbReference>
<dbReference type="PANTHER" id="PTHR43775:SF37">
    <property type="entry name" value="SI:DKEY-61P9.11"/>
    <property type="match status" value="1"/>
</dbReference>
<dbReference type="SUPFAM" id="SSF55048">
    <property type="entry name" value="Probable ACP-binding domain of malonyl-CoA ACP transacylase"/>
    <property type="match status" value="1"/>
</dbReference>
<dbReference type="GO" id="GO:0047879">
    <property type="term" value="F:erythronolide synthase activity"/>
    <property type="evidence" value="ECO:0007669"/>
    <property type="project" value="UniProtKB-EC"/>
</dbReference>
<dbReference type="SMART" id="SM00827">
    <property type="entry name" value="PKS_AT"/>
    <property type="match status" value="1"/>
</dbReference>
<keyword evidence="4" id="KW-0012">Acyltransferase</keyword>
<sequence length="293" mass="31779">MTRTVIAFSGCTPVRPQPIRSLMQREARFAEMIAQCDSILVEEAGWSMGQLWEQDREVTDLPRNFPLMVTLQIGMFELLAHHGVRPDAVIGMSCGEVSAAYATGAIGLRDALRIAVHGGKSMEAVATQCRMALVRMPAAACRAMTDRISVAAVMAPEFTVISGLKADVMSVSHFLEERRVLVYPLPLPWGVHTTLLPKRHPGFEALVGRIAVGPTRCHAFSTSGGDWTSFDFDAARWWRMFRAPVLFAPGIRAFAERGIRTFIEAGPSSTLDSLLPRLGASAISVTAALAVGA</sequence>
<accession>A0ABN7YDH1</accession>